<evidence type="ECO:0000256" key="3">
    <source>
        <dbReference type="ARBA" id="ARBA00022553"/>
    </source>
</evidence>
<keyword evidence="8" id="KW-0902">Two-component regulatory system</keyword>
<organism evidence="13 14">
    <name type="scientific">Jejuia spongiicola</name>
    <dbReference type="NCBI Taxonomy" id="2942207"/>
    <lineage>
        <taxon>Bacteria</taxon>
        <taxon>Pseudomonadati</taxon>
        <taxon>Bacteroidota</taxon>
        <taxon>Flavobacteriia</taxon>
        <taxon>Flavobacteriales</taxon>
        <taxon>Flavobacteriaceae</taxon>
        <taxon>Jejuia</taxon>
    </lineage>
</organism>
<feature type="domain" description="Signal transduction histidine kinase subgroup 3 dimerisation and phosphoacceptor" evidence="12">
    <location>
        <begin position="423"/>
        <end position="486"/>
    </location>
</feature>
<evidence type="ECO:0000259" key="11">
    <source>
        <dbReference type="Pfam" id="PF02518"/>
    </source>
</evidence>
<dbReference type="CDD" id="cd16917">
    <property type="entry name" value="HATPase_UhpB-NarQ-NarX-like"/>
    <property type="match status" value="1"/>
</dbReference>
<dbReference type="Pfam" id="PF02518">
    <property type="entry name" value="HATPase_c"/>
    <property type="match status" value="1"/>
</dbReference>
<dbReference type="Proteomes" id="UP001165381">
    <property type="component" value="Unassembled WGS sequence"/>
</dbReference>
<sequence>MKIVLIIALPLFCFFTGFAVAQNDCDCNFEDYKEKINIINNRDSLEVSKLADQLKSTKIPACIFKSLELEFKLYLAQLKLEKSHEALNKLEEFSAKTKCENQFKFSIYLNKVRYFKLTNDYERLSDFAFKALKKAEELKDSDKEIEAIKKVVYLFTRMNEDAKNWDYIKRAQKLIFKEQEFIQSIKNYRWLAYEYEKKYTSTGRKSLLDSVFIFAEQSKRGALKLKMHDELAQSYRALEAYSYHKGEARNALRFIDSAIYFAERIKGSKNLSGLYLSKSWDHLDLGENELAVKWMDTSFAKIVSNDVAGLMMQHLDASDLYEQAGRLDKAYKSFRIYTKMKDSIFNTERVEVINELETKYKTELKEAQIKKLIVLLVIASLVIVCIVLVGSMIQLRKTKQKNHELKLAFEKQIKLEKELSDVRDEIAQDFHDDLGNKLARISLLSNLISGEVSIRNPKVKSKIQQISEDANGLYKGTRDFIFSLKSNSNYLEEVTTYLSDFGGDMFDKTKVKFVVNKNISNNIKLPYHWSKQLIFIFKEALTNALKHSKSRMVALSFNYNDQELVIICEDDGMGVLESDLESLNGLSHMKARANKIDCQLTINSSIGKGTTIIFKGKLKENSIE</sequence>
<keyword evidence="10" id="KW-0732">Signal</keyword>
<dbReference type="InterPro" id="IPR050482">
    <property type="entry name" value="Sensor_HK_TwoCompSys"/>
</dbReference>
<dbReference type="InterPro" id="IPR036890">
    <property type="entry name" value="HATPase_C_sf"/>
</dbReference>
<dbReference type="Pfam" id="PF07730">
    <property type="entry name" value="HisKA_3"/>
    <property type="match status" value="1"/>
</dbReference>
<dbReference type="GO" id="GO:0016301">
    <property type="term" value="F:kinase activity"/>
    <property type="evidence" value="ECO:0007669"/>
    <property type="project" value="UniProtKB-KW"/>
</dbReference>
<keyword evidence="4" id="KW-0808">Transferase</keyword>
<evidence type="ECO:0000313" key="14">
    <source>
        <dbReference type="Proteomes" id="UP001165381"/>
    </source>
</evidence>
<evidence type="ECO:0000313" key="13">
    <source>
        <dbReference type="EMBL" id="MCL6294092.1"/>
    </source>
</evidence>
<comment type="caution">
    <text evidence="13">The sequence shown here is derived from an EMBL/GenBank/DDBJ whole genome shotgun (WGS) entry which is preliminary data.</text>
</comment>
<dbReference type="Gene3D" id="3.30.565.10">
    <property type="entry name" value="Histidine kinase-like ATPase, C-terminal domain"/>
    <property type="match status" value="1"/>
</dbReference>
<dbReference type="EMBL" id="JAMFLZ010000001">
    <property type="protein sequence ID" value="MCL6294092.1"/>
    <property type="molecule type" value="Genomic_DNA"/>
</dbReference>
<keyword evidence="9" id="KW-1133">Transmembrane helix</keyword>
<comment type="catalytic activity">
    <reaction evidence="1">
        <text>ATP + protein L-histidine = ADP + protein N-phospho-L-histidine.</text>
        <dbReference type="EC" id="2.7.13.3"/>
    </reaction>
</comment>
<feature type="transmembrane region" description="Helical" evidence="9">
    <location>
        <begin position="372"/>
        <end position="393"/>
    </location>
</feature>
<evidence type="ECO:0000256" key="5">
    <source>
        <dbReference type="ARBA" id="ARBA00022741"/>
    </source>
</evidence>
<evidence type="ECO:0000256" key="2">
    <source>
        <dbReference type="ARBA" id="ARBA00012438"/>
    </source>
</evidence>
<feature type="chain" id="PRO_5045720177" description="histidine kinase" evidence="10">
    <location>
        <begin position="22"/>
        <end position="624"/>
    </location>
</feature>
<keyword evidence="9" id="KW-0472">Membrane</keyword>
<evidence type="ECO:0000256" key="7">
    <source>
        <dbReference type="ARBA" id="ARBA00022840"/>
    </source>
</evidence>
<feature type="domain" description="Histidine kinase/HSP90-like ATPase" evidence="11">
    <location>
        <begin position="532"/>
        <end position="615"/>
    </location>
</feature>
<dbReference type="InterPro" id="IPR003594">
    <property type="entry name" value="HATPase_dom"/>
</dbReference>
<dbReference type="InterPro" id="IPR011712">
    <property type="entry name" value="Sig_transdc_His_kin_sub3_dim/P"/>
</dbReference>
<evidence type="ECO:0000256" key="1">
    <source>
        <dbReference type="ARBA" id="ARBA00000085"/>
    </source>
</evidence>
<evidence type="ECO:0000256" key="9">
    <source>
        <dbReference type="SAM" id="Phobius"/>
    </source>
</evidence>
<evidence type="ECO:0000256" key="6">
    <source>
        <dbReference type="ARBA" id="ARBA00022777"/>
    </source>
</evidence>
<evidence type="ECO:0000259" key="12">
    <source>
        <dbReference type="Pfam" id="PF07730"/>
    </source>
</evidence>
<dbReference type="PANTHER" id="PTHR24421:SF10">
    <property type="entry name" value="NITRATE_NITRITE SENSOR PROTEIN NARQ"/>
    <property type="match status" value="1"/>
</dbReference>
<keyword evidence="7" id="KW-0067">ATP-binding</keyword>
<reference evidence="13" key="1">
    <citation type="submission" date="2022-05" db="EMBL/GenBank/DDBJ databases">
        <authorList>
            <person name="Park J.-S."/>
        </authorList>
    </citation>
    <scope>NUCLEOTIDE SEQUENCE</scope>
    <source>
        <strain evidence="13">2012CJ34-3</strain>
    </source>
</reference>
<dbReference type="PANTHER" id="PTHR24421">
    <property type="entry name" value="NITRATE/NITRITE SENSOR PROTEIN NARX-RELATED"/>
    <property type="match status" value="1"/>
</dbReference>
<proteinExistence type="predicted"/>
<gene>
    <name evidence="13" type="ORF">M3P09_03750</name>
</gene>
<keyword evidence="9" id="KW-0812">Transmembrane</keyword>
<evidence type="ECO:0000256" key="8">
    <source>
        <dbReference type="ARBA" id="ARBA00023012"/>
    </source>
</evidence>
<keyword evidence="3" id="KW-0597">Phosphoprotein</keyword>
<name>A0ABT0QAT4_9FLAO</name>
<protein>
    <recommendedName>
        <fullName evidence="2">histidine kinase</fullName>
        <ecNumber evidence="2">2.7.13.3</ecNumber>
    </recommendedName>
</protein>
<dbReference type="Gene3D" id="1.20.5.1930">
    <property type="match status" value="1"/>
</dbReference>
<evidence type="ECO:0000256" key="4">
    <source>
        <dbReference type="ARBA" id="ARBA00022679"/>
    </source>
</evidence>
<dbReference type="RefSeq" id="WP_249972078.1">
    <property type="nucleotide sequence ID" value="NZ_JAMFLZ010000001.1"/>
</dbReference>
<keyword evidence="5" id="KW-0547">Nucleotide-binding</keyword>
<evidence type="ECO:0000256" key="10">
    <source>
        <dbReference type="SAM" id="SignalP"/>
    </source>
</evidence>
<feature type="signal peptide" evidence="10">
    <location>
        <begin position="1"/>
        <end position="21"/>
    </location>
</feature>
<accession>A0ABT0QAT4</accession>
<keyword evidence="14" id="KW-1185">Reference proteome</keyword>
<keyword evidence="6 13" id="KW-0418">Kinase</keyword>
<dbReference type="EC" id="2.7.13.3" evidence="2"/>
<dbReference type="SUPFAM" id="SSF55874">
    <property type="entry name" value="ATPase domain of HSP90 chaperone/DNA topoisomerase II/histidine kinase"/>
    <property type="match status" value="1"/>
</dbReference>